<evidence type="ECO:0000256" key="4">
    <source>
        <dbReference type="ARBA" id="ARBA00022692"/>
    </source>
</evidence>
<evidence type="ECO:0000256" key="2">
    <source>
        <dbReference type="ARBA" id="ARBA00007776"/>
    </source>
</evidence>
<dbReference type="GO" id="GO:0005886">
    <property type="term" value="C:plasma membrane"/>
    <property type="evidence" value="ECO:0007669"/>
    <property type="project" value="UniProtKB-SubCell"/>
</dbReference>
<dbReference type="InterPro" id="IPR017225">
    <property type="entry name" value="Cell_shape_determin_MreD_prd"/>
</dbReference>
<gene>
    <name evidence="9" type="ORF">SAMN02910451_00383</name>
</gene>
<name>A0A1G5AVG3_9FIRM</name>
<evidence type="ECO:0000313" key="9">
    <source>
        <dbReference type="EMBL" id="SCX81810.1"/>
    </source>
</evidence>
<dbReference type="GO" id="GO:0008360">
    <property type="term" value="P:regulation of cell shape"/>
    <property type="evidence" value="ECO:0007669"/>
    <property type="project" value="UniProtKB-KW"/>
</dbReference>
<organism evidence="9 10">
    <name type="scientific">Butyrivibrio hungatei</name>
    <dbReference type="NCBI Taxonomy" id="185008"/>
    <lineage>
        <taxon>Bacteria</taxon>
        <taxon>Bacillati</taxon>
        <taxon>Bacillota</taxon>
        <taxon>Clostridia</taxon>
        <taxon>Lachnospirales</taxon>
        <taxon>Lachnospiraceae</taxon>
        <taxon>Butyrivibrio</taxon>
    </lineage>
</organism>
<dbReference type="PIRSF" id="PIRSF037497">
    <property type="entry name" value="MreD_Clostridium/Treponema_prd"/>
    <property type="match status" value="1"/>
</dbReference>
<dbReference type="RefSeq" id="WP_083334404.1">
    <property type="nucleotide sequence ID" value="NZ_FMUR01000004.1"/>
</dbReference>
<dbReference type="OrthoDB" id="9796616at2"/>
<feature type="transmembrane region" description="Helical" evidence="8">
    <location>
        <begin position="129"/>
        <end position="152"/>
    </location>
</feature>
<keyword evidence="4 8" id="KW-0812">Transmembrane</keyword>
<dbReference type="Proteomes" id="UP000183047">
    <property type="component" value="Unassembled WGS sequence"/>
</dbReference>
<proteinExistence type="inferred from homology"/>
<reference evidence="10" key="1">
    <citation type="submission" date="2016-10" db="EMBL/GenBank/DDBJ databases">
        <authorList>
            <person name="Varghese N."/>
            <person name="Submissions S."/>
        </authorList>
    </citation>
    <scope>NUCLEOTIDE SEQUENCE [LARGE SCALE GENOMIC DNA]</scope>
    <source>
        <strain evidence="10">XBD2006</strain>
    </source>
</reference>
<feature type="transmembrane region" description="Helical" evidence="8">
    <location>
        <begin position="55"/>
        <end position="78"/>
    </location>
</feature>
<feature type="transmembrane region" description="Helical" evidence="8">
    <location>
        <begin position="98"/>
        <end position="122"/>
    </location>
</feature>
<evidence type="ECO:0000256" key="6">
    <source>
        <dbReference type="ARBA" id="ARBA00022989"/>
    </source>
</evidence>
<protein>
    <submittedName>
        <fullName evidence="9">Rod shape-determining protein MreD</fullName>
    </submittedName>
</protein>
<feature type="transmembrane region" description="Helical" evidence="8">
    <location>
        <begin position="30"/>
        <end position="48"/>
    </location>
</feature>
<sequence>MSIRRLLVNFLLSILTFAVQISVFNRVLDFGGVTPDLMLVFVTSVAFLRGEKPGLMTGFFAGFLIDIFFGHLGFYALIYMYLGFLVGKLNEVFYSQNIAIPITIISVSDFIYNFVCYVLLLLFRKQFDIGYYMMNTIIPGVVYTALVSIFYYPVILKIHEWILEKEQRSEKKFV</sequence>
<comment type="similarity">
    <text evidence="2">Belongs to the MreD family.</text>
</comment>
<feature type="transmembrane region" description="Helical" evidence="8">
    <location>
        <begin position="7"/>
        <end position="24"/>
    </location>
</feature>
<dbReference type="EMBL" id="FMUR01000004">
    <property type="protein sequence ID" value="SCX81810.1"/>
    <property type="molecule type" value="Genomic_DNA"/>
</dbReference>
<evidence type="ECO:0000256" key="1">
    <source>
        <dbReference type="ARBA" id="ARBA00004651"/>
    </source>
</evidence>
<evidence type="ECO:0000313" key="10">
    <source>
        <dbReference type="Proteomes" id="UP000183047"/>
    </source>
</evidence>
<comment type="subcellular location">
    <subcellularLocation>
        <location evidence="1">Cell membrane</location>
        <topology evidence="1">Multi-pass membrane protein</topology>
    </subcellularLocation>
</comment>
<keyword evidence="6 8" id="KW-1133">Transmembrane helix</keyword>
<keyword evidence="3" id="KW-1003">Cell membrane</keyword>
<dbReference type="NCBIfam" id="TIGR03426">
    <property type="entry name" value="shape_MreD"/>
    <property type="match status" value="1"/>
</dbReference>
<accession>A0A1G5AVG3</accession>
<keyword evidence="5" id="KW-0133">Cell shape</keyword>
<dbReference type="Gene3D" id="1.10.1760.20">
    <property type="match status" value="1"/>
</dbReference>
<evidence type="ECO:0000256" key="8">
    <source>
        <dbReference type="SAM" id="Phobius"/>
    </source>
</evidence>
<keyword evidence="10" id="KW-1185">Reference proteome</keyword>
<keyword evidence="7 8" id="KW-0472">Membrane</keyword>
<evidence type="ECO:0000256" key="3">
    <source>
        <dbReference type="ARBA" id="ARBA00022475"/>
    </source>
</evidence>
<dbReference type="InterPro" id="IPR007227">
    <property type="entry name" value="Cell_shape_determining_MreD"/>
</dbReference>
<dbReference type="AlphaFoldDB" id="A0A1G5AVG3"/>
<evidence type="ECO:0000256" key="7">
    <source>
        <dbReference type="ARBA" id="ARBA00023136"/>
    </source>
</evidence>
<evidence type="ECO:0000256" key="5">
    <source>
        <dbReference type="ARBA" id="ARBA00022960"/>
    </source>
</evidence>
<dbReference type="Pfam" id="PF04093">
    <property type="entry name" value="MreD"/>
    <property type="match status" value="1"/>
</dbReference>